<name>A0AAU7APV2_9ACTN</name>
<evidence type="ECO:0000256" key="1">
    <source>
        <dbReference type="SAM" id="MobiDB-lite"/>
    </source>
</evidence>
<dbReference type="AlphaFoldDB" id="A0AAU7APV2"/>
<reference evidence="3" key="1">
    <citation type="submission" date="2022-12" db="EMBL/GenBank/DDBJ databases">
        <title>Paraconexibacter alkalitolerans sp. nov. and Baekduia alba sp. nov., isolated from soil and emended description of the genera Paraconexibacter (Chun et al., 2020) and Baekduia (An et al., 2020).</title>
        <authorList>
            <person name="Vieira S."/>
            <person name="Huber K.J."/>
            <person name="Geppert A."/>
            <person name="Wolf J."/>
            <person name="Neumann-Schaal M."/>
            <person name="Muesken M."/>
            <person name="Overmann J."/>
        </authorList>
    </citation>
    <scope>NUCLEOTIDE SEQUENCE</scope>
    <source>
        <strain evidence="3">AEG42_29</strain>
    </source>
</reference>
<feature type="region of interest" description="Disordered" evidence="1">
    <location>
        <begin position="22"/>
        <end position="44"/>
    </location>
</feature>
<keyword evidence="2" id="KW-0732">Signal</keyword>
<proteinExistence type="predicted"/>
<gene>
    <name evidence="3" type="ORF">DSM112329_00528</name>
</gene>
<protein>
    <recommendedName>
        <fullName evidence="4">Secreted protein</fullName>
    </recommendedName>
</protein>
<evidence type="ECO:0008006" key="4">
    <source>
        <dbReference type="Google" id="ProtNLM"/>
    </source>
</evidence>
<feature type="signal peptide" evidence="2">
    <location>
        <begin position="1"/>
        <end position="26"/>
    </location>
</feature>
<feature type="chain" id="PRO_5043447880" description="Secreted protein" evidence="2">
    <location>
        <begin position="27"/>
        <end position="158"/>
    </location>
</feature>
<dbReference type="RefSeq" id="WP_354700261.1">
    <property type="nucleotide sequence ID" value="NZ_CP114014.1"/>
</dbReference>
<organism evidence="3">
    <name type="scientific">Paraconexibacter sp. AEG42_29</name>
    <dbReference type="NCBI Taxonomy" id="2997339"/>
    <lineage>
        <taxon>Bacteria</taxon>
        <taxon>Bacillati</taxon>
        <taxon>Actinomycetota</taxon>
        <taxon>Thermoleophilia</taxon>
        <taxon>Solirubrobacterales</taxon>
        <taxon>Paraconexibacteraceae</taxon>
        <taxon>Paraconexibacter</taxon>
    </lineage>
</organism>
<sequence>MQSRLLLVTTAALVAAALSGGGPAGAGVPRDDLPAKAQAVPKSPGSRQVVRLRFRARYDSYRATYVANTTGPRHGCGTASDWTADYDSVDPGDRLDFELTPPRGGWCRGVHRVRLVATAWVDMSDDDCEQVPETASSACPEELNRVTLVDRRTSFRVR</sequence>
<evidence type="ECO:0000256" key="2">
    <source>
        <dbReference type="SAM" id="SignalP"/>
    </source>
</evidence>
<evidence type="ECO:0000313" key="3">
    <source>
        <dbReference type="EMBL" id="XAY03708.1"/>
    </source>
</evidence>
<dbReference type="KEGG" id="parq:DSM112329_00528"/>
<accession>A0AAU7APV2</accession>
<dbReference type="EMBL" id="CP114014">
    <property type="protein sequence ID" value="XAY03708.1"/>
    <property type="molecule type" value="Genomic_DNA"/>
</dbReference>